<dbReference type="GO" id="GO:0051539">
    <property type="term" value="F:4 iron, 4 sulfur cluster binding"/>
    <property type="evidence" value="ECO:0007669"/>
    <property type="project" value="UniProtKB-KW"/>
</dbReference>
<dbReference type="PROSITE" id="PS51918">
    <property type="entry name" value="RADICAL_SAM"/>
    <property type="match status" value="1"/>
</dbReference>
<dbReference type="eggNOG" id="COG1180">
    <property type="taxonomic scope" value="Bacteria"/>
</dbReference>
<gene>
    <name evidence="8" type="ordered locus">SpiGrapes_2653</name>
</gene>
<dbReference type="Proteomes" id="UP000005632">
    <property type="component" value="Chromosome"/>
</dbReference>
<keyword evidence="8" id="KW-0456">Lyase</keyword>
<keyword evidence="8" id="KW-0670">Pyruvate</keyword>
<dbReference type="HOGENOM" id="CLU_044176_1_0_12"/>
<dbReference type="GO" id="GO:0016829">
    <property type="term" value="F:lyase activity"/>
    <property type="evidence" value="ECO:0007669"/>
    <property type="project" value="UniProtKB-KW"/>
</dbReference>
<dbReference type="PANTHER" id="PTHR30352">
    <property type="entry name" value="PYRUVATE FORMATE-LYASE-ACTIVATING ENZYME"/>
    <property type="match status" value="1"/>
</dbReference>
<dbReference type="PIRSF" id="PIRSF004869">
    <property type="entry name" value="PflX_prd"/>
    <property type="match status" value="1"/>
</dbReference>
<dbReference type="InterPro" id="IPR013785">
    <property type="entry name" value="Aldolase_TIM"/>
</dbReference>
<keyword evidence="2 6" id="KW-0949">S-adenosyl-L-methionine</keyword>
<dbReference type="Gene3D" id="3.20.20.70">
    <property type="entry name" value="Aldolase class I"/>
    <property type="match status" value="1"/>
</dbReference>
<keyword evidence="9" id="KW-1185">Reference proteome</keyword>
<dbReference type="InterPro" id="IPR034457">
    <property type="entry name" value="Organic_radical-activating"/>
</dbReference>
<proteinExistence type="predicted"/>
<feature type="binding site" evidence="6">
    <location>
        <position position="78"/>
    </location>
    <ligand>
        <name>[4Fe-4S] cluster</name>
        <dbReference type="ChEBI" id="CHEBI:49883"/>
        <note>4Fe-4S-S-AdoMet</note>
    </ligand>
</feature>
<dbReference type="PANTHER" id="PTHR30352:SF5">
    <property type="entry name" value="PYRUVATE FORMATE-LYASE 1-ACTIVATING ENZYME"/>
    <property type="match status" value="1"/>
</dbReference>
<dbReference type="CDD" id="cd01335">
    <property type="entry name" value="Radical_SAM"/>
    <property type="match status" value="1"/>
</dbReference>
<feature type="binding site" evidence="6">
    <location>
        <position position="71"/>
    </location>
    <ligand>
        <name>[4Fe-4S] cluster</name>
        <dbReference type="ChEBI" id="CHEBI:49883"/>
        <note>4Fe-4S-S-AdoMet</note>
    </ligand>
</feature>
<evidence type="ECO:0000256" key="5">
    <source>
        <dbReference type="ARBA" id="ARBA00023014"/>
    </source>
</evidence>
<dbReference type="SFLD" id="SFLDG01101">
    <property type="entry name" value="Uncharacterised_Radical_SAM_Su"/>
    <property type="match status" value="1"/>
</dbReference>
<name>G8QV98_SPHPG</name>
<reference evidence="8 9" key="1">
    <citation type="submission" date="2011-11" db="EMBL/GenBank/DDBJ databases">
        <title>Complete sequence of Spirochaeta sp. grapes.</title>
        <authorList>
            <consortium name="US DOE Joint Genome Institute"/>
            <person name="Lucas S."/>
            <person name="Han J."/>
            <person name="Lapidus A."/>
            <person name="Cheng J.-F."/>
            <person name="Goodwin L."/>
            <person name="Pitluck S."/>
            <person name="Peters L."/>
            <person name="Ovchinnikova G."/>
            <person name="Munk A.C."/>
            <person name="Detter J.C."/>
            <person name="Han C."/>
            <person name="Tapia R."/>
            <person name="Land M."/>
            <person name="Hauser L."/>
            <person name="Kyrpides N."/>
            <person name="Ivanova N."/>
            <person name="Pagani I."/>
            <person name="Ritalahtilisa K."/>
            <person name="Loeffler F."/>
            <person name="Woyke T."/>
        </authorList>
    </citation>
    <scope>NUCLEOTIDE SEQUENCE [LARGE SCALE GENOMIC DNA]</scope>
    <source>
        <strain evidence="9">ATCC BAA-1885 / DSM 22778 / Grapes</strain>
    </source>
</reference>
<evidence type="ECO:0000256" key="4">
    <source>
        <dbReference type="ARBA" id="ARBA00023004"/>
    </source>
</evidence>
<evidence type="ECO:0000313" key="9">
    <source>
        <dbReference type="Proteomes" id="UP000005632"/>
    </source>
</evidence>
<dbReference type="InterPro" id="IPR007197">
    <property type="entry name" value="rSAM"/>
</dbReference>
<dbReference type="RefSeq" id="WP_014271253.1">
    <property type="nucleotide sequence ID" value="NC_016633.1"/>
</dbReference>
<dbReference type="KEGG" id="sgp:SpiGrapes_2653"/>
<dbReference type="InterPro" id="IPR016431">
    <property type="entry name" value="Pyrv-formate_lyase-activ_prd"/>
</dbReference>
<organism evidence="8 9">
    <name type="scientific">Sphaerochaeta pleomorpha (strain ATCC BAA-1885 / DSM 22778 / Grapes)</name>
    <dbReference type="NCBI Taxonomy" id="158190"/>
    <lineage>
        <taxon>Bacteria</taxon>
        <taxon>Pseudomonadati</taxon>
        <taxon>Spirochaetota</taxon>
        <taxon>Spirochaetia</taxon>
        <taxon>Spirochaetales</taxon>
        <taxon>Sphaerochaetaceae</taxon>
        <taxon>Sphaerochaeta</taxon>
    </lineage>
</organism>
<dbReference type="SUPFAM" id="SSF102114">
    <property type="entry name" value="Radical SAM enzymes"/>
    <property type="match status" value="1"/>
</dbReference>
<accession>G8QV98</accession>
<dbReference type="InterPro" id="IPR027596">
    <property type="entry name" value="AmmeMemoSam_rS"/>
</dbReference>
<keyword evidence="5 6" id="KW-0411">Iron-sulfur</keyword>
<dbReference type="OrthoDB" id="9778883at2"/>
<evidence type="ECO:0000256" key="2">
    <source>
        <dbReference type="ARBA" id="ARBA00022691"/>
    </source>
</evidence>
<protein>
    <submittedName>
        <fullName evidence="8">Pyruvate-formate lyase-activating enzyme</fullName>
    </submittedName>
</protein>
<dbReference type="Pfam" id="PF04055">
    <property type="entry name" value="Radical_SAM"/>
    <property type="match status" value="1"/>
</dbReference>
<feature type="binding site" evidence="6">
    <location>
        <position position="75"/>
    </location>
    <ligand>
        <name>[4Fe-4S] cluster</name>
        <dbReference type="ChEBI" id="CHEBI:49883"/>
        <note>4Fe-4S-S-AdoMet</note>
    </ligand>
</feature>
<dbReference type="NCBIfam" id="TIGR04337">
    <property type="entry name" value="AmmeMemoSam_rS"/>
    <property type="match status" value="1"/>
</dbReference>
<keyword evidence="1" id="KW-0004">4Fe-4S</keyword>
<dbReference type="InterPro" id="IPR058240">
    <property type="entry name" value="rSAM_sf"/>
</dbReference>
<dbReference type="AlphaFoldDB" id="G8QV98"/>
<evidence type="ECO:0000313" key="8">
    <source>
        <dbReference type="EMBL" id="AEV30413.1"/>
    </source>
</evidence>
<comment type="cofactor">
    <cofactor evidence="6">
        <name>[4Fe-4S] cluster</name>
        <dbReference type="ChEBI" id="CHEBI:49883"/>
    </cofactor>
    <text evidence="6">Binds 1 [4Fe-4S] cluster. The cluster is coordinated with 3 cysteines and an exchangeable S-adenosyl-L-methionine.</text>
</comment>
<evidence type="ECO:0000256" key="1">
    <source>
        <dbReference type="ARBA" id="ARBA00022485"/>
    </source>
</evidence>
<feature type="domain" description="Radical SAM core" evidence="7">
    <location>
        <begin position="56"/>
        <end position="270"/>
    </location>
</feature>
<keyword evidence="4 6" id="KW-0408">Iron</keyword>
<evidence type="ECO:0000256" key="3">
    <source>
        <dbReference type="ARBA" id="ARBA00022723"/>
    </source>
</evidence>
<evidence type="ECO:0000256" key="6">
    <source>
        <dbReference type="PIRSR" id="PIRSR004869-50"/>
    </source>
</evidence>
<sequence>MHNTSCDFCWRHCSIANGKTGVCGVRKNQNGTIVTTGYGQVVSMAVDPVEKKPLYHFMPGSKTFSFALFGCNFTCSFCQNYPITQKEYISTTPIIGNEILSPSQIVTLALDSGCPSVSYTYSEPIVWQDYMIETAALAKENGLKNIMVTNGSFSKEALERVVPLIDAFNIDVKGDRAFYNQVCQADLEPVLDSIAYVVKANAHLEVTTMVIEGMHTSKMIQELGKALKELNVQVWHLSRFFPRYKFSSRKPTSEEFLSEMIEEAKLSSIPYIYGGNSARSDVTYCPSCHTLLMGSHSYEGKNTPGKYTSIKKGRCEHCGLPIYGLFP</sequence>
<dbReference type="STRING" id="158190.SpiGrapes_2653"/>
<dbReference type="GO" id="GO:0046872">
    <property type="term" value="F:metal ion binding"/>
    <property type="evidence" value="ECO:0007669"/>
    <property type="project" value="UniProtKB-KW"/>
</dbReference>
<evidence type="ECO:0000259" key="7">
    <source>
        <dbReference type="PROSITE" id="PS51918"/>
    </source>
</evidence>
<dbReference type="EMBL" id="CP003155">
    <property type="protein sequence ID" value="AEV30413.1"/>
    <property type="molecule type" value="Genomic_DNA"/>
</dbReference>
<dbReference type="SFLD" id="SFLDS00029">
    <property type="entry name" value="Radical_SAM"/>
    <property type="match status" value="1"/>
</dbReference>
<keyword evidence="3 6" id="KW-0479">Metal-binding</keyword>